<proteinExistence type="predicted"/>
<gene>
    <name evidence="4" type="ORF">SEMRO_526_G160510.1</name>
</gene>
<dbReference type="Proteomes" id="UP001153069">
    <property type="component" value="Unassembled WGS sequence"/>
</dbReference>
<feature type="domain" description="EF-hand" evidence="3">
    <location>
        <begin position="417"/>
        <end position="452"/>
    </location>
</feature>
<dbReference type="OrthoDB" id="26525at2759"/>
<organism evidence="4 5">
    <name type="scientific">Seminavis robusta</name>
    <dbReference type="NCBI Taxonomy" id="568900"/>
    <lineage>
        <taxon>Eukaryota</taxon>
        <taxon>Sar</taxon>
        <taxon>Stramenopiles</taxon>
        <taxon>Ochrophyta</taxon>
        <taxon>Bacillariophyta</taxon>
        <taxon>Bacillariophyceae</taxon>
        <taxon>Bacillariophycidae</taxon>
        <taxon>Naviculales</taxon>
        <taxon>Naviculaceae</taxon>
        <taxon>Seminavis</taxon>
    </lineage>
</organism>
<evidence type="ECO:0000313" key="4">
    <source>
        <dbReference type="EMBL" id="CAB9512266.1"/>
    </source>
</evidence>
<dbReference type="EMBL" id="CAICTM010000525">
    <property type="protein sequence ID" value="CAB9512266.1"/>
    <property type="molecule type" value="Genomic_DNA"/>
</dbReference>
<protein>
    <recommendedName>
        <fullName evidence="3">EF-hand domain-containing protein</fullName>
    </recommendedName>
</protein>
<dbReference type="AlphaFoldDB" id="A0A9N8E484"/>
<dbReference type="SUPFAM" id="SSF47473">
    <property type="entry name" value="EF-hand"/>
    <property type="match status" value="1"/>
</dbReference>
<comment type="caution">
    <text evidence="4">The sequence shown here is derived from an EMBL/GenBank/DDBJ whole genome shotgun (WGS) entry which is preliminary data.</text>
</comment>
<keyword evidence="1" id="KW-0106">Calcium</keyword>
<evidence type="ECO:0000259" key="3">
    <source>
        <dbReference type="PROSITE" id="PS50222"/>
    </source>
</evidence>
<reference evidence="4" key="1">
    <citation type="submission" date="2020-06" db="EMBL/GenBank/DDBJ databases">
        <authorList>
            <consortium name="Plant Systems Biology data submission"/>
        </authorList>
    </citation>
    <scope>NUCLEOTIDE SEQUENCE</scope>
    <source>
        <strain evidence="4">D6</strain>
    </source>
</reference>
<name>A0A9N8E484_9STRA</name>
<dbReference type="InterPro" id="IPR018247">
    <property type="entry name" value="EF_Hand_1_Ca_BS"/>
</dbReference>
<sequence>MKELQRRRRRQAVAAILVVYTTACVDPVKAFSSSSSSFATTSGWTRNNHRTETAVWATVENDTATNPLDSSYFLERNGKNVHHVPSSSSNGQRGDEEDNWFSDHYMMQSQDSFDDSFVKMEEPFFAQKITTPLVIVSNGHGEVVANGFSRNGAPSPTLVSSTPPPVNGRAQQTNNGRRQPVQMDVLASFDQKTATPLRNATKTSRVRRAFRAVRHAWGQVSPGRIFRDNTDFEVASASPQPKDIPAEKAKKKKQAKEEAIVARQSLRKKRRLSNLLERVNRRNTKKMAGITSRTLTGLIHALAEEAEGLSVRMDAREETPFWRKQIDTVSIEFTRLGFKPLHMGGPDQQLVSHDDDPAVVKKKQDKQQVQKEVAAVIAPTRQEAQPEPVNQQALLEEEEDDECPVKFTADETGHPIAEISCADTAFSQIDVDNSGALDKDEIADALVIAASASSSSGITENSDPEVEDTNRKMIQKLAKQLVDLYDANDDGVIDREEYQSMVDDMAALRQLQKEKEGQENNPSQEEKGGPWWASAIGSVLRLNSNKEQEESLADIADGAGVAAIADSVPETTGKIVMENLKIDLRQLVFGAIPILRYILPGGPLVLEPMKATVIGSFSADDIMKSSLLDAGLRQLVSFALRVRVRSFRDLADGAVFYGRKWKRGSAIAPLVECTELTSVEFDDKDRIIVTGRAKVRASKNAPVIDNSFKLRTKVATPRNGRAIKLSEPEIAIVLECPKQWEQNLNSTFARMKMKPPSKPKPIYTYIPIHSPFKKDDDTGGYYMGEDNRLNSLSIKDKCLRFEMEAILRPGRFLGSHYLAFTVPQRALIITVDRVREGMKAARRRKKALKALNKARARETDRKAHHAEDALALDSADFATASDGASPTFSGSGDSTDNDGDDKEDGEAPKGPSFISRFVDGYLQAGAAEESKEKLAHAISDWFGRQGGKKAQTEGSNSAAGIESPMTKSEVSQIVEDITFEQFRKLSER</sequence>
<feature type="region of interest" description="Disordered" evidence="2">
    <location>
        <begin position="148"/>
        <end position="177"/>
    </location>
</feature>
<feature type="region of interest" description="Disordered" evidence="2">
    <location>
        <begin position="943"/>
        <end position="969"/>
    </location>
</feature>
<feature type="region of interest" description="Disordered" evidence="2">
    <location>
        <begin position="881"/>
        <end position="913"/>
    </location>
</feature>
<dbReference type="Pfam" id="PF13499">
    <property type="entry name" value="EF-hand_7"/>
    <property type="match status" value="1"/>
</dbReference>
<keyword evidence="5" id="KW-1185">Reference proteome</keyword>
<dbReference type="SMART" id="SM00054">
    <property type="entry name" value="EFh"/>
    <property type="match status" value="2"/>
</dbReference>
<dbReference type="PROSITE" id="PS00018">
    <property type="entry name" value="EF_HAND_1"/>
    <property type="match status" value="2"/>
</dbReference>
<dbReference type="PROSITE" id="PS50222">
    <property type="entry name" value="EF_HAND_2"/>
    <property type="match status" value="2"/>
</dbReference>
<evidence type="ECO:0000256" key="2">
    <source>
        <dbReference type="SAM" id="MobiDB-lite"/>
    </source>
</evidence>
<feature type="region of interest" description="Disordered" evidence="2">
    <location>
        <begin position="234"/>
        <end position="255"/>
    </location>
</feature>
<dbReference type="Gene3D" id="1.10.238.10">
    <property type="entry name" value="EF-hand"/>
    <property type="match status" value="1"/>
</dbReference>
<dbReference type="InterPro" id="IPR002048">
    <property type="entry name" value="EF_hand_dom"/>
</dbReference>
<feature type="domain" description="EF-hand" evidence="3">
    <location>
        <begin position="473"/>
        <end position="508"/>
    </location>
</feature>
<dbReference type="GO" id="GO:0005509">
    <property type="term" value="F:calcium ion binding"/>
    <property type="evidence" value="ECO:0007669"/>
    <property type="project" value="InterPro"/>
</dbReference>
<dbReference type="InterPro" id="IPR011992">
    <property type="entry name" value="EF-hand-dom_pair"/>
</dbReference>
<evidence type="ECO:0000313" key="5">
    <source>
        <dbReference type="Proteomes" id="UP001153069"/>
    </source>
</evidence>
<evidence type="ECO:0000256" key="1">
    <source>
        <dbReference type="ARBA" id="ARBA00022837"/>
    </source>
</evidence>
<feature type="compositionally biased region" description="Acidic residues" evidence="2">
    <location>
        <begin position="895"/>
        <end position="904"/>
    </location>
</feature>
<accession>A0A9N8E484</accession>